<organism evidence="2">
    <name type="scientific">uncultured Rubellimicrobium sp</name>
    <dbReference type="NCBI Taxonomy" id="543078"/>
    <lineage>
        <taxon>Bacteria</taxon>
        <taxon>Pseudomonadati</taxon>
        <taxon>Pseudomonadota</taxon>
        <taxon>Alphaproteobacteria</taxon>
        <taxon>Rhodobacterales</taxon>
        <taxon>Roseobacteraceae</taxon>
        <taxon>Rubellimicrobium</taxon>
        <taxon>environmental samples</taxon>
    </lineage>
</organism>
<evidence type="ECO:0000256" key="1">
    <source>
        <dbReference type="SAM" id="Phobius"/>
    </source>
</evidence>
<keyword evidence="1" id="KW-1133">Transmembrane helix</keyword>
<keyword evidence="1" id="KW-0812">Transmembrane</keyword>
<reference evidence="2" key="1">
    <citation type="submission" date="2020-02" db="EMBL/GenBank/DDBJ databases">
        <authorList>
            <person name="Meier V. D."/>
        </authorList>
    </citation>
    <scope>NUCLEOTIDE SEQUENCE</scope>
    <source>
        <strain evidence="2">AVDCRST_MAG15</strain>
    </source>
</reference>
<feature type="transmembrane region" description="Helical" evidence="1">
    <location>
        <begin position="62"/>
        <end position="95"/>
    </location>
</feature>
<name>A0A6J4PG90_9RHOB</name>
<accession>A0A6J4PG90</accession>
<gene>
    <name evidence="2" type="ORF">AVDCRST_MAG15-1712</name>
</gene>
<keyword evidence="1" id="KW-0472">Membrane</keyword>
<evidence type="ECO:0000313" key="2">
    <source>
        <dbReference type="EMBL" id="CAA9412734.1"/>
    </source>
</evidence>
<sequence length="101" mass="10962">MSKFVRFMENLQLGPQYVMWNAKLGIGLIGAMLAPWLLLSIMTAAFPASWTAAPVVGRTMGVLLAFTVLPGVVLFAFGVVALAVAGVTGFFWWAWNRRKGS</sequence>
<protein>
    <submittedName>
        <fullName evidence="2">Uncharacterized protein</fullName>
    </submittedName>
</protein>
<dbReference type="EMBL" id="CADCUU010000243">
    <property type="protein sequence ID" value="CAA9412734.1"/>
    <property type="molecule type" value="Genomic_DNA"/>
</dbReference>
<dbReference type="AlphaFoldDB" id="A0A6J4PG90"/>
<feature type="transmembrane region" description="Helical" evidence="1">
    <location>
        <begin position="20"/>
        <end position="42"/>
    </location>
</feature>
<proteinExistence type="predicted"/>